<dbReference type="PANTHER" id="PTHR23514">
    <property type="entry name" value="BYPASS OF STOP CODON PROTEIN 6"/>
    <property type="match status" value="1"/>
</dbReference>
<dbReference type="Pfam" id="PF07690">
    <property type="entry name" value="MFS_1"/>
    <property type="match status" value="1"/>
</dbReference>
<dbReference type="GO" id="GO:0012505">
    <property type="term" value="C:endomembrane system"/>
    <property type="evidence" value="ECO:0007669"/>
    <property type="project" value="UniProtKB-SubCell"/>
</dbReference>
<accession>A0A179BNV0</accession>
<feature type="transmembrane region" description="Helical" evidence="7">
    <location>
        <begin position="203"/>
        <end position="223"/>
    </location>
</feature>
<dbReference type="EMBL" id="LVXZ01000016">
    <property type="protein sequence ID" value="OAP93089.1"/>
    <property type="molecule type" value="Genomic_DNA"/>
</dbReference>
<feature type="transmembrane region" description="Helical" evidence="7">
    <location>
        <begin position="291"/>
        <end position="312"/>
    </location>
</feature>
<feature type="transmembrane region" description="Helical" evidence="7">
    <location>
        <begin position="235"/>
        <end position="254"/>
    </location>
</feature>
<keyword evidence="5 7" id="KW-1133">Transmembrane helix</keyword>
<keyword evidence="4 7" id="KW-0812">Transmembrane</keyword>
<sequence>MKRGTTAVFCAGFLQGAAFVLIPALGTTLRSAPYDMSNATYGLLYFPEIIGAVFAAISAGAIHKRLGSAGLFRLGALTNAVAMALLVAAFFTSGLPIVLLLLAETFMLGTGFGLTNAAINRAASLLFAGAAAAAVTILNAVIGGATAVSPIILDGFQHWVSWVLWPVVILALWLCLLLLPLAKDHDNQELGGMRAWRRSMTPFAMAVVIYAICEGSFGSWANVLVSVDRHLPPATGALALSLFWGGMTVARFIFGAIPNHWIHRRLAYLLAPLGMAICFVVIPHLQSATGLLMAFTSAGIACGIYYPYSMAYGIAAHPKEGTQMAGLLVGALMIGEGIGSSGLGPLQQWESLGKIYTFSALWAIPLLWLAWRNSRPSVSQRVPFEATHD</sequence>
<keyword evidence="9" id="KW-1185">Reference proteome</keyword>
<evidence type="ECO:0000256" key="2">
    <source>
        <dbReference type="ARBA" id="ARBA00008335"/>
    </source>
</evidence>
<evidence type="ECO:0000313" key="9">
    <source>
        <dbReference type="Proteomes" id="UP000078302"/>
    </source>
</evidence>
<evidence type="ECO:0000313" key="8">
    <source>
        <dbReference type="EMBL" id="OAP93089.1"/>
    </source>
</evidence>
<feature type="transmembrane region" description="Helical" evidence="7">
    <location>
        <begin position="159"/>
        <end position="182"/>
    </location>
</feature>
<comment type="caution">
    <text evidence="8">The sequence shown here is derived from an EMBL/GenBank/DDBJ whole genome shotgun (WGS) entry which is preliminary data.</text>
</comment>
<reference evidence="8 9" key="1">
    <citation type="submission" date="2016-04" db="EMBL/GenBank/DDBJ databases">
        <title>Acidithiobacillus ferrooxidans genome sequencing and assembly.</title>
        <authorList>
            <person name="Zhou Z."/>
        </authorList>
    </citation>
    <scope>NUCLEOTIDE SEQUENCE [LARGE SCALE GENOMIC DNA]</scope>
    <source>
        <strain evidence="8 9">BY0502</strain>
    </source>
</reference>
<dbReference type="GO" id="GO:0022857">
    <property type="term" value="F:transmembrane transporter activity"/>
    <property type="evidence" value="ECO:0007669"/>
    <property type="project" value="InterPro"/>
</dbReference>
<comment type="subcellular location">
    <subcellularLocation>
        <location evidence="1">Endomembrane system</location>
        <topology evidence="1">Multi-pass membrane protein</topology>
    </subcellularLocation>
</comment>
<dbReference type="Gene3D" id="1.20.1250.20">
    <property type="entry name" value="MFS general substrate transporter like domains"/>
    <property type="match status" value="2"/>
</dbReference>
<protein>
    <submittedName>
        <fullName evidence="8">MFS transporter</fullName>
    </submittedName>
</protein>
<feature type="transmembrane region" description="Helical" evidence="7">
    <location>
        <begin position="355"/>
        <end position="371"/>
    </location>
</feature>
<organism evidence="8 9">
    <name type="scientific">Acidithiobacillus ferrooxidans</name>
    <name type="common">Thiobacillus ferrooxidans</name>
    <dbReference type="NCBI Taxonomy" id="920"/>
    <lineage>
        <taxon>Bacteria</taxon>
        <taxon>Pseudomonadati</taxon>
        <taxon>Pseudomonadota</taxon>
        <taxon>Acidithiobacillia</taxon>
        <taxon>Acidithiobacillales</taxon>
        <taxon>Acidithiobacillaceae</taxon>
        <taxon>Acidithiobacillus</taxon>
    </lineage>
</organism>
<dbReference type="RefSeq" id="WP_064218031.1">
    <property type="nucleotide sequence ID" value="NZ_LVXZ01000016.1"/>
</dbReference>
<keyword evidence="6 7" id="KW-0472">Membrane</keyword>
<evidence type="ECO:0000256" key="1">
    <source>
        <dbReference type="ARBA" id="ARBA00004127"/>
    </source>
</evidence>
<dbReference type="AlphaFoldDB" id="A0A179BNV0"/>
<dbReference type="InterPro" id="IPR011701">
    <property type="entry name" value="MFS"/>
</dbReference>
<evidence type="ECO:0000256" key="6">
    <source>
        <dbReference type="ARBA" id="ARBA00023136"/>
    </source>
</evidence>
<dbReference type="InterPro" id="IPR051788">
    <property type="entry name" value="MFS_Transporter"/>
</dbReference>
<feature type="transmembrane region" description="Helical" evidence="7">
    <location>
        <begin position="126"/>
        <end position="153"/>
    </location>
</feature>
<keyword evidence="3" id="KW-0813">Transport</keyword>
<evidence type="ECO:0000256" key="5">
    <source>
        <dbReference type="ARBA" id="ARBA00022989"/>
    </source>
</evidence>
<evidence type="ECO:0000256" key="7">
    <source>
        <dbReference type="SAM" id="Phobius"/>
    </source>
</evidence>
<evidence type="ECO:0000256" key="3">
    <source>
        <dbReference type="ARBA" id="ARBA00022448"/>
    </source>
</evidence>
<dbReference type="PANTHER" id="PTHR23514:SF3">
    <property type="entry name" value="BYPASS OF STOP CODON PROTEIN 6"/>
    <property type="match status" value="1"/>
</dbReference>
<evidence type="ECO:0000256" key="4">
    <source>
        <dbReference type="ARBA" id="ARBA00022692"/>
    </source>
</evidence>
<feature type="transmembrane region" description="Helical" evidence="7">
    <location>
        <begin position="324"/>
        <end position="343"/>
    </location>
</feature>
<proteinExistence type="inferred from homology"/>
<feature type="transmembrane region" description="Helical" evidence="7">
    <location>
        <begin position="266"/>
        <end position="285"/>
    </location>
</feature>
<feature type="transmembrane region" description="Helical" evidence="7">
    <location>
        <begin position="42"/>
        <end position="62"/>
    </location>
</feature>
<dbReference type="SUPFAM" id="SSF103473">
    <property type="entry name" value="MFS general substrate transporter"/>
    <property type="match status" value="1"/>
</dbReference>
<gene>
    <name evidence="8" type="ORF">A4H96_01935</name>
</gene>
<comment type="similarity">
    <text evidence="2">Belongs to the major facilitator superfamily.</text>
</comment>
<name>A0A179BNV0_ACIFR</name>
<dbReference type="Proteomes" id="UP000078302">
    <property type="component" value="Unassembled WGS sequence"/>
</dbReference>
<dbReference type="InterPro" id="IPR036259">
    <property type="entry name" value="MFS_trans_sf"/>
</dbReference>
<feature type="transmembrane region" description="Helical" evidence="7">
    <location>
        <begin position="97"/>
        <end position="119"/>
    </location>
</feature>
<dbReference type="OrthoDB" id="8556807at2"/>
<dbReference type="GO" id="GO:0016020">
    <property type="term" value="C:membrane"/>
    <property type="evidence" value="ECO:0007669"/>
    <property type="project" value="TreeGrafter"/>
</dbReference>
<feature type="transmembrane region" description="Helical" evidence="7">
    <location>
        <begin position="74"/>
        <end position="91"/>
    </location>
</feature>